<keyword evidence="2" id="KW-0378">Hydrolase</keyword>
<evidence type="ECO:0000313" key="7">
    <source>
        <dbReference type="Proteomes" id="UP000480929"/>
    </source>
</evidence>
<dbReference type="Pfam" id="PF00293">
    <property type="entry name" value="NUDIX"/>
    <property type="match status" value="1"/>
</dbReference>
<evidence type="ECO:0000256" key="2">
    <source>
        <dbReference type="ARBA" id="ARBA00022801"/>
    </source>
</evidence>
<dbReference type="Proteomes" id="UP000433575">
    <property type="component" value="Unassembled WGS sequence"/>
</dbReference>
<dbReference type="InterPro" id="IPR015797">
    <property type="entry name" value="NUDIX_hydrolase-like_dom_sf"/>
</dbReference>
<evidence type="ECO:0000313" key="5">
    <source>
        <dbReference type="EMBL" id="MSC33153.1"/>
    </source>
</evidence>
<dbReference type="PANTHER" id="PTHR43046">
    <property type="entry name" value="GDP-MANNOSE MANNOSYL HYDROLASE"/>
    <property type="match status" value="1"/>
</dbReference>
<proteinExistence type="predicted"/>
<dbReference type="EMBL" id="WKPJ01000011">
    <property type="protein sequence ID" value="MSA89475.1"/>
    <property type="molecule type" value="Genomic_DNA"/>
</dbReference>
<dbReference type="PROSITE" id="PS51462">
    <property type="entry name" value="NUDIX"/>
    <property type="match status" value="1"/>
</dbReference>
<dbReference type="OrthoDB" id="9008185at2"/>
<dbReference type="EMBL" id="WKPI01000012">
    <property type="protein sequence ID" value="MSC33153.1"/>
    <property type="molecule type" value="Genomic_DNA"/>
</dbReference>
<gene>
    <name evidence="5" type="ORF">GKD88_08455</name>
    <name evidence="4" type="ORF">GKE08_09050</name>
</gene>
<dbReference type="SUPFAM" id="SSF55811">
    <property type="entry name" value="Nudix"/>
    <property type="match status" value="1"/>
</dbReference>
<dbReference type="GO" id="GO:0016787">
    <property type="term" value="F:hydrolase activity"/>
    <property type="evidence" value="ECO:0007669"/>
    <property type="project" value="UniProtKB-KW"/>
</dbReference>
<evidence type="ECO:0000256" key="1">
    <source>
        <dbReference type="ARBA" id="ARBA00001946"/>
    </source>
</evidence>
<evidence type="ECO:0000313" key="6">
    <source>
        <dbReference type="Proteomes" id="UP000433575"/>
    </source>
</evidence>
<feature type="domain" description="Nudix hydrolase" evidence="3">
    <location>
        <begin position="10"/>
        <end position="149"/>
    </location>
</feature>
<name>A0A6N7S762_9FIRM</name>
<comment type="cofactor">
    <cofactor evidence="1">
        <name>Mg(2+)</name>
        <dbReference type="ChEBI" id="CHEBI:18420"/>
    </cofactor>
</comment>
<comment type="caution">
    <text evidence="4">The sequence shown here is derived from an EMBL/GenBank/DDBJ whole genome shotgun (WGS) entry which is preliminary data.</text>
</comment>
<dbReference type="PANTHER" id="PTHR43046:SF14">
    <property type="entry name" value="MUTT_NUDIX FAMILY PROTEIN"/>
    <property type="match status" value="1"/>
</dbReference>
<dbReference type="InterPro" id="IPR000086">
    <property type="entry name" value="NUDIX_hydrolase_dom"/>
</dbReference>
<dbReference type="Proteomes" id="UP000480929">
    <property type="component" value="Unassembled WGS sequence"/>
</dbReference>
<dbReference type="Gene3D" id="3.90.79.10">
    <property type="entry name" value="Nucleoside Triphosphate Pyrophosphohydrolase"/>
    <property type="match status" value="1"/>
</dbReference>
<reference evidence="6 7" key="1">
    <citation type="journal article" date="2019" name="Nat. Med.">
        <title>A library of human gut bacterial isolates paired with longitudinal multiomics data enables mechanistic microbiome research.</title>
        <authorList>
            <person name="Poyet M."/>
            <person name="Groussin M."/>
            <person name="Gibbons S.M."/>
            <person name="Avila-Pacheco J."/>
            <person name="Jiang X."/>
            <person name="Kearney S.M."/>
            <person name="Perrotta A.R."/>
            <person name="Berdy B."/>
            <person name="Zhao S."/>
            <person name="Lieberman T.D."/>
            <person name="Swanson P.K."/>
            <person name="Smith M."/>
            <person name="Roesemann S."/>
            <person name="Alexander J.E."/>
            <person name="Rich S.A."/>
            <person name="Livny J."/>
            <person name="Vlamakis H."/>
            <person name="Clish C."/>
            <person name="Bullock K."/>
            <person name="Deik A."/>
            <person name="Scott J."/>
            <person name="Pierce K.A."/>
            <person name="Xavier R.J."/>
            <person name="Alm E.J."/>
        </authorList>
    </citation>
    <scope>NUCLEOTIDE SEQUENCE [LARGE SCALE GENOMIC DNA]</scope>
    <source>
        <strain evidence="4 6">BIOML-A4</strain>
        <strain evidence="5 7">BIOML-A5</strain>
    </source>
</reference>
<accession>A0A6N7S762</accession>
<evidence type="ECO:0000259" key="3">
    <source>
        <dbReference type="PROSITE" id="PS51462"/>
    </source>
</evidence>
<dbReference type="GeneID" id="42455438"/>
<dbReference type="CDD" id="cd04688">
    <property type="entry name" value="NUDIX_Hydrolase"/>
    <property type="match status" value="1"/>
</dbReference>
<organism evidence="4 6">
    <name type="scientific">Holdemania massiliensis</name>
    <dbReference type="NCBI Taxonomy" id="1468449"/>
    <lineage>
        <taxon>Bacteria</taxon>
        <taxon>Bacillati</taxon>
        <taxon>Bacillota</taxon>
        <taxon>Erysipelotrichia</taxon>
        <taxon>Erysipelotrichales</taxon>
        <taxon>Erysipelotrichaceae</taxon>
        <taxon>Holdemania</taxon>
    </lineage>
</organism>
<dbReference type="AlphaFoldDB" id="A0A6N7S762"/>
<sequence>MDLTFRTDLGRFNIRVCAVMIHQEALLIMRDEAMPYAYLPGGRIQFQETAEAALQRELKEELKIEAEILRPLWLCQSFFMESSSQEKFHELCLYFLVNPNNSERLIQDQTFSVEEGKRTHTFEWIPFSQIQEINLFPRFIQKALPDLPSQLTLITENELTPGGFQDRIE</sequence>
<protein>
    <submittedName>
        <fullName evidence="4">NUDIX domain-containing protein</fullName>
    </submittedName>
</protein>
<dbReference type="RefSeq" id="WP_020223558.1">
    <property type="nucleotide sequence ID" value="NZ_AP031450.1"/>
</dbReference>
<keyword evidence="7" id="KW-1185">Reference proteome</keyword>
<evidence type="ECO:0000313" key="4">
    <source>
        <dbReference type="EMBL" id="MSA89475.1"/>
    </source>
</evidence>